<dbReference type="PIRSF" id="PIRSF016487">
    <property type="entry name" value="CYTH_UCP016487"/>
    <property type="match status" value="1"/>
</dbReference>
<dbReference type="CDD" id="cd07891">
    <property type="entry name" value="CYTH-like_CthTTM-like_1"/>
    <property type="match status" value="1"/>
</dbReference>
<keyword evidence="4" id="KW-1185">Reference proteome</keyword>
<dbReference type="RefSeq" id="WP_182582215.1">
    <property type="nucleotide sequence ID" value="NZ_JABVCQ010000004.1"/>
</dbReference>
<evidence type="ECO:0000256" key="1">
    <source>
        <dbReference type="PIRSR" id="PIRSR016487-1"/>
    </source>
</evidence>
<dbReference type="PROSITE" id="PS51707">
    <property type="entry name" value="CYTH"/>
    <property type="match status" value="1"/>
</dbReference>
<dbReference type="InterPro" id="IPR033469">
    <property type="entry name" value="CYTH-like_dom_sf"/>
</dbReference>
<feature type="domain" description="CYTH" evidence="2">
    <location>
        <begin position="2"/>
        <end position="149"/>
    </location>
</feature>
<evidence type="ECO:0000313" key="3">
    <source>
        <dbReference type="EMBL" id="MBB1125102.1"/>
    </source>
</evidence>
<dbReference type="SUPFAM" id="SSF55154">
    <property type="entry name" value="CYTH-like phosphatases"/>
    <property type="match status" value="1"/>
</dbReference>
<sequence>MAIEIERKFLVETDEWRSGIESQVRLVQGYLANHQNATVRVRIKGQQAFLTIKGATHGISRAEFEYPIPVADAEVLLRDLTVSPPIEKTRYQVRYRSDLWDLDVFSGANAGLIMAEIELETADQVVDLPPWLGNEVSHDSRYYNVNLARHPYHHW</sequence>
<dbReference type="Gene3D" id="2.40.320.10">
    <property type="entry name" value="Hypothetical Protein Pfu-838710-001"/>
    <property type="match status" value="1"/>
</dbReference>
<evidence type="ECO:0000259" key="2">
    <source>
        <dbReference type="PROSITE" id="PS51707"/>
    </source>
</evidence>
<dbReference type="InterPro" id="IPR012042">
    <property type="entry name" value="NeuTTM/CthTTM-like"/>
</dbReference>
<dbReference type="PANTHER" id="PTHR40114">
    <property type="entry name" value="SLR0698 PROTEIN"/>
    <property type="match status" value="1"/>
</dbReference>
<proteinExistence type="predicted"/>
<comment type="caution">
    <text evidence="3">The sequence shown here is derived from an EMBL/GenBank/DDBJ whole genome shotgun (WGS) entry which is preliminary data.</text>
</comment>
<name>A0A839HFB0_9GAMM</name>
<organism evidence="3 4">
    <name type="scientific">Thiospirillum jenense</name>
    <dbReference type="NCBI Taxonomy" id="1653858"/>
    <lineage>
        <taxon>Bacteria</taxon>
        <taxon>Pseudomonadati</taxon>
        <taxon>Pseudomonadota</taxon>
        <taxon>Gammaproteobacteria</taxon>
        <taxon>Chromatiales</taxon>
        <taxon>Chromatiaceae</taxon>
        <taxon>Thiospirillum</taxon>
    </lineage>
</organism>
<gene>
    <name evidence="3" type="ORF">HUK38_02515</name>
</gene>
<dbReference type="Pfam" id="PF01928">
    <property type="entry name" value="CYTH"/>
    <property type="match status" value="1"/>
</dbReference>
<feature type="active site" description="Proton acceptor" evidence="1">
    <location>
        <position position="30"/>
    </location>
</feature>
<dbReference type="PANTHER" id="PTHR40114:SF1">
    <property type="entry name" value="SLR0698 PROTEIN"/>
    <property type="match status" value="1"/>
</dbReference>
<dbReference type="AlphaFoldDB" id="A0A839HFB0"/>
<dbReference type="Proteomes" id="UP000548632">
    <property type="component" value="Unassembled WGS sequence"/>
</dbReference>
<dbReference type="EMBL" id="JABVCQ010000004">
    <property type="protein sequence ID" value="MBB1125102.1"/>
    <property type="molecule type" value="Genomic_DNA"/>
</dbReference>
<protein>
    <submittedName>
        <fullName evidence="3">CYTH domain-containing protein</fullName>
    </submittedName>
</protein>
<dbReference type="SMART" id="SM01118">
    <property type="entry name" value="CYTH"/>
    <property type="match status" value="1"/>
</dbReference>
<evidence type="ECO:0000313" key="4">
    <source>
        <dbReference type="Proteomes" id="UP000548632"/>
    </source>
</evidence>
<reference evidence="3 4" key="1">
    <citation type="journal article" date="2020" name="Arch. Microbiol.">
        <title>The genome sequence of the giant phototrophic gammaproteobacterium Thiospirillum jenense gives insight into its physiological properties and phylogenetic relationships.</title>
        <authorList>
            <person name="Imhoff J.F."/>
            <person name="Meyer T.E."/>
            <person name="Kyndt J.A."/>
        </authorList>
    </citation>
    <scope>NUCLEOTIDE SEQUENCE [LARGE SCALE GENOMIC DNA]</scope>
    <source>
        <strain evidence="3 4">DSM 216</strain>
    </source>
</reference>
<accession>A0A839HFB0</accession>
<dbReference type="InterPro" id="IPR023577">
    <property type="entry name" value="CYTH_domain"/>
</dbReference>